<feature type="region of interest" description="Disordered" evidence="1">
    <location>
        <begin position="1"/>
        <end position="38"/>
    </location>
</feature>
<evidence type="ECO:0000256" key="2">
    <source>
        <dbReference type="SAM" id="Phobius"/>
    </source>
</evidence>
<proteinExistence type="predicted"/>
<sequence length="237" mass="25417">MGEVPPIPGGMQLPKYPDRPEGWDRAPGGPVRPPNDRSEGTATTALVLALIPTILSNVVGFFLAISVLNKPYGGRFNGRGKAIAALVIAPIWLTVTVFLFLLPSIVEPDRDDRGEVIESGTVGPDGLRLGDCLESIELDTVQTTHDVVPCDSAHRAEVFHTFDLPDGPWPGEEEVARFADGGCLDTFSTWAGQPYAESTLDIAILQPVRSSWRDHRGVVCMVYTAEPTTGTLQGSGP</sequence>
<accession>A0ABN2JNV8</accession>
<name>A0ABN2JNV8_9ACTN</name>
<dbReference type="Proteomes" id="UP001501057">
    <property type="component" value="Unassembled WGS sequence"/>
</dbReference>
<evidence type="ECO:0000256" key="1">
    <source>
        <dbReference type="SAM" id="MobiDB-lite"/>
    </source>
</evidence>
<dbReference type="InterPro" id="IPR026004">
    <property type="entry name" value="Septum_form"/>
</dbReference>
<keyword evidence="5" id="KW-1185">Reference proteome</keyword>
<comment type="caution">
    <text evidence="4">The sequence shown here is derived from an EMBL/GenBank/DDBJ whole genome shotgun (WGS) entry which is preliminary data.</text>
</comment>
<evidence type="ECO:0000259" key="3">
    <source>
        <dbReference type="Pfam" id="PF13845"/>
    </source>
</evidence>
<reference evidence="4 5" key="1">
    <citation type="journal article" date="2019" name="Int. J. Syst. Evol. Microbiol.">
        <title>The Global Catalogue of Microorganisms (GCM) 10K type strain sequencing project: providing services to taxonomists for standard genome sequencing and annotation.</title>
        <authorList>
            <consortium name="The Broad Institute Genomics Platform"/>
            <consortium name="The Broad Institute Genome Sequencing Center for Infectious Disease"/>
            <person name="Wu L."/>
            <person name="Ma J."/>
        </authorList>
    </citation>
    <scope>NUCLEOTIDE SEQUENCE [LARGE SCALE GENOMIC DNA]</scope>
    <source>
        <strain evidence="4 5">JCM 13518</strain>
    </source>
</reference>
<feature type="transmembrane region" description="Helical" evidence="2">
    <location>
        <begin position="45"/>
        <end position="68"/>
    </location>
</feature>
<keyword evidence="2" id="KW-0472">Membrane</keyword>
<gene>
    <name evidence="4" type="ORF">GCM10009710_10170</name>
</gene>
<feature type="transmembrane region" description="Helical" evidence="2">
    <location>
        <begin position="80"/>
        <end position="102"/>
    </location>
</feature>
<organism evidence="4 5">
    <name type="scientific">Aeromicrobium alkaliterrae</name>
    <dbReference type="NCBI Taxonomy" id="302168"/>
    <lineage>
        <taxon>Bacteria</taxon>
        <taxon>Bacillati</taxon>
        <taxon>Actinomycetota</taxon>
        <taxon>Actinomycetes</taxon>
        <taxon>Propionibacteriales</taxon>
        <taxon>Nocardioidaceae</taxon>
        <taxon>Aeromicrobium</taxon>
    </lineage>
</organism>
<dbReference type="Pfam" id="PF13845">
    <property type="entry name" value="Septum_form"/>
    <property type="match status" value="1"/>
</dbReference>
<evidence type="ECO:0000313" key="4">
    <source>
        <dbReference type="EMBL" id="GAA1731495.1"/>
    </source>
</evidence>
<dbReference type="RefSeq" id="WP_344198412.1">
    <property type="nucleotide sequence ID" value="NZ_BAAAME010000002.1"/>
</dbReference>
<keyword evidence="2" id="KW-1133">Transmembrane helix</keyword>
<protein>
    <submittedName>
        <fullName evidence="4">DUF4190 domain-containing protein</fullName>
    </submittedName>
</protein>
<keyword evidence="2" id="KW-0812">Transmembrane</keyword>
<feature type="domain" description="Septum formation-related" evidence="3">
    <location>
        <begin position="130"/>
        <end position="220"/>
    </location>
</feature>
<evidence type="ECO:0000313" key="5">
    <source>
        <dbReference type="Proteomes" id="UP001501057"/>
    </source>
</evidence>
<dbReference type="EMBL" id="BAAAME010000002">
    <property type="protein sequence ID" value="GAA1731495.1"/>
    <property type="molecule type" value="Genomic_DNA"/>
</dbReference>